<feature type="non-terminal residue" evidence="3">
    <location>
        <position position="1"/>
    </location>
</feature>
<dbReference type="SUPFAM" id="SSF48452">
    <property type="entry name" value="TPR-like"/>
    <property type="match status" value="1"/>
</dbReference>
<dbReference type="AlphaFoldDB" id="A0A381W749"/>
<dbReference type="InterPro" id="IPR019734">
    <property type="entry name" value="TPR_rpt"/>
</dbReference>
<accession>A0A381W749</accession>
<evidence type="ECO:0000313" key="3">
    <source>
        <dbReference type="EMBL" id="SVA48376.1"/>
    </source>
</evidence>
<dbReference type="InterPro" id="IPR050498">
    <property type="entry name" value="Ycf3"/>
</dbReference>
<dbReference type="Pfam" id="PF13432">
    <property type="entry name" value="TPR_16"/>
    <property type="match status" value="1"/>
</dbReference>
<dbReference type="PROSITE" id="PS50005">
    <property type="entry name" value="TPR"/>
    <property type="match status" value="2"/>
</dbReference>
<organism evidence="3">
    <name type="scientific">marine metagenome</name>
    <dbReference type="NCBI Taxonomy" id="408172"/>
    <lineage>
        <taxon>unclassified sequences</taxon>
        <taxon>metagenomes</taxon>
        <taxon>ecological metagenomes</taxon>
    </lineage>
</organism>
<dbReference type="PANTHER" id="PTHR44858">
    <property type="entry name" value="TETRATRICOPEPTIDE REPEAT PROTEIN 6"/>
    <property type="match status" value="1"/>
</dbReference>
<sequence>VIFRFKKEERILESCSWQEQFKKGNDLANRGDHLEAIKCFVVTVKYNPEHAMAWNNIGVSKLCLSKPEEAVIAFKKALRIDSEYRDALHNRALAYSDVGELDSAMVDLNRAISLDPEHWASYKHRSILNQMLGNSEQSFKDYIKFKELAYGN</sequence>
<evidence type="ECO:0000256" key="2">
    <source>
        <dbReference type="ARBA" id="ARBA00022803"/>
    </source>
</evidence>
<keyword evidence="1" id="KW-0677">Repeat</keyword>
<gene>
    <name evidence="3" type="ORF">METZ01_LOCUS101230</name>
</gene>
<name>A0A381W749_9ZZZZ</name>
<dbReference type="SMART" id="SM00028">
    <property type="entry name" value="TPR"/>
    <property type="match status" value="3"/>
</dbReference>
<dbReference type="EMBL" id="UINC01010916">
    <property type="protein sequence ID" value="SVA48376.1"/>
    <property type="molecule type" value="Genomic_DNA"/>
</dbReference>
<dbReference type="Pfam" id="PF13181">
    <property type="entry name" value="TPR_8"/>
    <property type="match status" value="1"/>
</dbReference>
<dbReference type="PANTHER" id="PTHR44858:SF1">
    <property type="entry name" value="UDP-N-ACETYLGLUCOSAMINE--PEPTIDE N-ACETYLGLUCOSAMINYLTRANSFERASE SPINDLY-RELATED"/>
    <property type="match status" value="1"/>
</dbReference>
<reference evidence="3" key="1">
    <citation type="submission" date="2018-05" db="EMBL/GenBank/DDBJ databases">
        <authorList>
            <person name="Lanie J.A."/>
            <person name="Ng W.-L."/>
            <person name="Kazmierczak K.M."/>
            <person name="Andrzejewski T.M."/>
            <person name="Davidsen T.M."/>
            <person name="Wayne K.J."/>
            <person name="Tettelin H."/>
            <person name="Glass J.I."/>
            <person name="Rusch D."/>
            <person name="Podicherti R."/>
            <person name="Tsui H.-C.T."/>
            <person name="Winkler M.E."/>
        </authorList>
    </citation>
    <scope>NUCLEOTIDE SEQUENCE</scope>
</reference>
<dbReference type="Gene3D" id="1.25.40.10">
    <property type="entry name" value="Tetratricopeptide repeat domain"/>
    <property type="match status" value="2"/>
</dbReference>
<evidence type="ECO:0000256" key="1">
    <source>
        <dbReference type="ARBA" id="ARBA00022737"/>
    </source>
</evidence>
<protein>
    <submittedName>
        <fullName evidence="3">Uncharacterized protein</fullName>
    </submittedName>
</protein>
<proteinExistence type="predicted"/>
<dbReference type="InterPro" id="IPR011990">
    <property type="entry name" value="TPR-like_helical_dom_sf"/>
</dbReference>
<keyword evidence="2" id="KW-0802">TPR repeat</keyword>